<dbReference type="InterPro" id="IPR010432">
    <property type="entry name" value="RDD"/>
</dbReference>
<keyword evidence="5 6" id="KW-0472">Membrane</keyword>
<evidence type="ECO:0000256" key="3">
    <source>
        <dbReference type="ARBA" id="ARBA00022692"/>
    </source>
</evidence>
<comment type="caution">
    <text evidence="8">The sequence shown here is derived from an EMBL/GenBank/DDBJ whole genome shotgun (WGS) entry which is preliminary data.</text>
</comment>
<proteinExistence type="predicted"/>
<keyword evidence="3 6" id="KW-0812">Transmembrane</keyword>
<gene>
    <name evidence="8" type="ORF">BCL69_102430</name>
</gene>
<dbReference type="InterPro" id="IPR051791">
    <property type="entry name" value="Pra-immunoreactive"/>
</dbReference>
<evidence type="ECO:0000313" key="8">
    <source>
        <dbReference type="EMBL" id="TYP87707.1"/>
    </source>
</evidence>
<name>A0A5D3YBP9_9PROT</name>
<evidence type="ECO:0000259" key="7">
    <source>
        <dbReference type="Pfam" id="PF06271"/>
    </source>
</evidence>
<dbReference type="EMBL" id="VNHT01000024">
    <property type="protein sequence ID" value="TYP87707.1"/>
    <property type="molecule type" value="Genomic_DNA"/>
</dbReference>
<evidence type="ECO:0000313" key="9">
    <source>
        <dbReference type="Proteomes" id="UP000324176"/>
    </source>
</evidence>
<dbReference type="Pfam" id="PF06271">
    <property type="entry name" value="RDD"/>
    <property type="match status" value="1"/>
</dbReference>
<protein>
    <submittedName>
        <fullName evidence="8">Putative RDD family membrane protein YckC</fullName>
    </submittedName>
</protein>
<comment type="subcellular location">
    <subcellularLocation>
        <location evidence="1">Cell membrane</location>
        <topology evidence="1">Multi-pass membrane protein</topology>
    </subcellularLocation>
</comment>
<evidence type="ECO:0000256" key="4">
    <source>
        <dbReference type="ARBA" id="ARBA00022989"/>
    </source>
</evidence>
<feature type="transmembrane region" description="Helical" evidence="6">
    <location>
        <begin position="46"/>
        <end position="67"/>
    </location>
</feature>
<dbReference type="PANTHER" id="PTHR36115">
    <property type="entry name" value="PROLINE-RICH ANTIGEN HOMOLOG-RELATED"/>
    <property type="match status" value="1"/>
</dbReference>
<dbReference type="AlphaFoldDB" id="A0A5D3YBP9"/>
<dbReference type="PANTHER" id="PTHR36115:SF10">
    <property type="entry name" value="RDD DOMAIN-CONTAINING PROTEIN"/>
    <property type="match status" value="1"/>
</dbReference>
<feature type="transmembrane region" description="Helical" evidence="6">
    <location>
        <begin position="128"/>
        <end position="147"/>
    </location>
</feature>
<evidence type="ECO:0000256" key="5">
    <source>
        <dbReference type="ARBA" id="ARBA00023136"/>
    </source>
</evidence>
<organism evidence="8 9">
    <name type="scientific">Nitrosomonas communis</name>
    <dbReference type="NCBI Taxonomy" id="44574"/>
    <lineage>
        <taxon>Bacteria</taxon>
        <taxon>Pseudomonadati</taxon>
        <taxon>Pseudomonadota</taxon>
        <taxon>Betaproteobacteria</taxon>
        <taxon>Nitrosomonadales</taxon>
        <taxon>Nitrosomonadaceae</taxon>
        <taxon>Nitrosomonas</taxon>
    </lineage>
</organism>
<keyword evidence="2" id="KW-1003">Cell membrane</keyword>
<feature type="transmembrane region" description="Helical" evidence="6">
    <location>
        <begin position="79"/>
        <end position="96"/>
    </location>
</feature>
<dbReference type="Proteomes" id="UP000324176">
    <property type="component" value="Unassembled WGS sequence"/>
</dbReference>
<dbReference type="GO" id="GO:0005886">
    <property type="term" value="C:plasma membrane"/>
    <property type="evidence" value="ECO:0007669"/>
    <property type="project" value="UniProtKB-SubCell"/>
</dbReference>
<evidence type="ECO:0000256" key="2">
    <source>
        <dbReference type="ARBA" id="ARBA00022475"/>
    </source>
</evidence>
<keyword evidence="4 6" id="KW-1133">Transmembrane helix</keyword>
<reference evidence="8 9" key="1">
    <citation type="submission" date="2019-07" db="EMBL/GenBank/DDBJ databases">
        <title>Active sludge and wastewater microbial communities from Klosterneuburg, Austria.</title>
        <authorList>
            <person name="Wagner M."/>
        </authorList>
    </citation>
    <scope>NUCLEOTIDE SEQUENCE [LARGE SCALE GENOMIC DNA]</scope>
    <source>
        <strain evidence="8 9">Nm2</strain>
    </source>
</reference>
<feature type="domain" description="RDD" evidence="7">
    <location>
        <begin position="36"/>
        <end position="160"/>
    </location>
</feature>
<evidence type="ECO:0000256" key="6">
    <source>
        <dbReference type="SAM" id="Phobius"/>
    </source>
</evidence>
<sequence>MLYNTTLKEDIFTNLANLVINYNQWPKKNSMTISIPRFWRRTLCMLYEFLLLLGVWFIASFIFHFVFRDPTAIYFKPLFQFYLLSVAGIYFIWFWTHGGQTLAMQTWKMRVVTVNGNKLSTRQAITRYLFAVIGITFFGFGIIWALFDRDRQFLHDRLAGTRIVKVEN</sequence>
<accession>A0A5D3YBP9</accession>
<evidence type="ECO:0000256" key="1">
    <source>
        <dbReference type="ARBA" id="ARBA00004651"/>
    </source>
</evidence>